<protein>
    <submittedName>
        <fullName evidence="1">Uncharacterized protein</fullName>
    </submittedName>
</protein>
<evidence type="ECO:0000313" key="2">
    <source>
        <dbReference type="Proteomes" id="UP000269945"/>
    </source>
</evidence>
<gene>
    <name evidence="1" type="ORF">BN2614_LOCUS3</name>
</gene>
<keyword evidence="2" id="KW-1185">Reference proteome</keyword>
<reference evidence="1 2" key="1">
    <citation type="submission" date="2018-10" db="EMBL/GenBank/DDBJ databases">
        <authorList>
            <person name="Ekblom R."/>
            <person name="Jareborg N."/>
        </authorList>
    </citation>
    <scope>NUCLEOTIDE SEQUENCE [LARGE SCALE GENOMIC DNA]</scope>
    <source>
        <tissue evidence="1">Muscle</tissue>
    </source>
</reference>
<comment type="caution">
    <text evidence="1">The sequence shown here is derived from an EMBL/GenBank/DDBJ whole genome shotgun (WGS) entry which is preliminary data.</text>
</comment>
<sequence>MERLPGGPWAGLADPGGPWAVAAGAAVPEAVGPPPWPGCCEAEEPGENGILAPLAGDRGERTVGRETGQWAQRVSRRLSPALGAPENVSGGHLLLEGDVRDLGTPGTELFTQDQVPLRCASVALPWAGIRNVPKSDSLLLLAKLYLIQWVFSLYSRFSKCNKL</sequence>
<dbReference type="AlphaFoldDB" id="A0A9X9MBL2"/>
<name>A0A9X9MBL2_GULGU</name>
<organism evidence="1 2">
    <name type="scientific">Gulo gulo</name>
    <name type="common">Wolverine</name>
    <name type="synonym">Gluton</name>
    <dbReference type="NCBI Taxonomy" id="48420"/>
    <lineage>
        <taxon>Eukaryota</taxon>
        <taxon>Metazoa</taxon>
        <taxon>Chordata</taxon>
        <taxon>Craniata</taxon>
        <taxon>Vertebrata</taxon>
        <taxon>Euteleostomi</taxon>
        <taxon>Mammalia</taxon>
        <taxon>Eutheria</taxon>
        <taxon>Laurasiatheria</taxon>
        <taxon>Carnivora</taxon>
        <taxon>Caniformia</taxon>
        <taxon>Musteloidea</taxon>
        <taxon>Mustelidae</taxon>
        <taxon>Guloninae</taxon>
        <taxon>Gulo</taxon>
    </lineage>
</organism>
<dbReference type="EMBL" id="CYRY02045729">
    <property type="protein sequence ID" value="VCX41260.1"/>
    <property type="molecule type" value="Genomic_DNA"/>
</dbReference>
<evidence type="ECO:0000313" key="1">
    <source>
        <dbReference type="EMBL" id="VCX41260.1"/>
    </source>
</evidence>
<accession>A0A9X9MBL2</accession>
<proteinExistence type="predicted"/>
<dbReference type="Proteomes" id="UP000269945">
    <property type="component" value="Unassembled WGS sequence"/>
</dbReference>